<dbReference type="STRING" id="1107311.Q767_01570"/>
<gene>
    <name evidence="2" type="ORF">Q767_01570</name>
</gene>
<name>A0A0A2N0E0_9FLAO</name>
<evidence type="ECO:0000313" key="3">
    <source>
        <dbReference type="Proteomes" id="UP000030149"/>
    </source>
</evidence>
<evidence type="ECO:0000313" key="2">
    <source>
        <dbReference type="EMBL" id="KGO97316.1"/>
    </source>
</evidence>
<dbReference type="RefSeq" id="WP_035629668.1">
    <property type="nucleotide sequence ID" value="NZ_AVCS01000015.1"/>
</dbReference>
<evidence type="ECO:0000256" key="1">
    <source>
        <dbReference type="SAM" id="MobiDB-lite"/>
    </source>
</evidence>
<dbReference type="AlphaFoldDB" id="A0A0A2N0E0"/>
<sequence length="118" mass="12945">MNPVNIMLIYFFATKTAENYNLSNPNELKNKALLTSMFSSNLGLSALLTDYLAKNMEKNMEKKIEVAASLPPEEADQPKAAISDSAGLNPVPQAEPETDISTQQQKGRRTANSRNQNG</sequence>
<dbReference type="PATRIC" id="fig|1107311.5.peg.312"/>
<reference evidence="3" key="1">
    <citation type="submission" date="2013-09" db="EMBL/GenBank/DDBJ databases">
        <authorList>
            <person name="Zeng Z."/>
            <person name="Chen C."/>
        </authorList>
    </citation>
    <scope>NUCLEOTIDE SEQUENCE [LARGE SCALE GENOMIC DNA]</scope>
    <source>
        <strain evidence="3">DK69</strain>
    </source>
</reference>
<dbReference type="Proteomes" id="UP000030149">
    <property type="component" value="Unassembled WGS sequence"/>
</dbReference>
<reference evidence="2 3" key="2">
    <citation type="journal article" date="2015" name="Stand. Genomic Sci.">
        <title>High quality draft genomic sequence of Flavobacterium enshiense DK69(T) and comparison among Flavobacterium genomes.</title>
        <authorList>
            <person name="Zeng Z."/>
            <person name="Chen C."/>
            <person name="Du H."/>
            <person name="Wang G."/>
            <person name="Li M."/>
        </authorList>
    </citation>
    <scope>NUCLEOTIDE SEQUENCE [LARGE SCALE GENOMIC DNA]</scope>
    <source>
        <strain evidence="2 3">DK69</strain>
    </source>
</reference>
<comment type="caution">
    <text evidence="2">The sequence shown here is derived from an EMBL/GenBank/DDBJ whole genome shotgun (WGS) entry which is preliminary data.</text>
</comment>
<accession>A0A0A2N0E0</accession>
<dbReference type="OrthoDB" id="1356085at2"/>
<organism evidence="2 3">
    <name type="scientific">Flavobacterium enshiense DK69</name>
    <dbReference type="NCBI Taxonomy" id="1107311"/>
    <lineage>
        <taxon>Bacteria</taxon>
        <taxon>Pseudomonadati</taxon>
        <taxon>Bacteroidota</taxon>
        <taxon>Flavobacteriia</taxon>
        <taxon>Flavobacteriales</taxon>
        <taxon>Flavobacteriaceae</taxon>
        <taxon>Flavobacterium</taxon>
    </lineage>
</organism>
<feature type="region of interest" description="Disordered" evidence="1">
    <location>
        <begin position="65"/>
        <end position="118"/>
    </location>
</feature>
<keyword evidence="3" id="KW-1185">Reference proteome</keyword>
<protein>
    <submittedName>
        <fullName evidence="2">Uncharacterized protein</fullName>
    </submittedName>
</protein>
<proteinExistence type="predicted"/>
<dbReference type="EMBL" id="JRLZ01000001">
    <property type="protein sequence ID" value="KGO97316.1"/>
    <property type="molecule type" value="Genomic_DNA"/>
</dbReference>